<keyword evidence="7 21" id="KW-0812">Transmembrane</keyword>
<feature type="domain" description="EGF-like" evidence="23">
    <location>
        <begin position="283"/>
        <end position="319"/>
    </location>
</feature>
<evidence type="ECO:0000313" key="27">
    <source>
        <dbReference type="Proteomes" id="UP000236161"/>
    </source>
</evidence>
<feature type="signal peptide" evidence="22">
    <location>
        <begin position="1"/>
        <end position="23"/>
    </location>
</feature>
<evidence type="ECO:0000256" key="6">
    <source>
        <dbReference type="ARBA" id="ARBA00022679"/>
    </source>
</evidence>
<evidence type="ECO:0000259" key="24">
    <source>
        <dbReference type="PROSITE" id="PS50927"/>
    </source>
</evidence>
<dbReference type="CDD" id="cd01098">
    <property type="entry name" value="PAN_AP_plant"/>
    <property type="match status" value="1"/>
</dbReference>
<sequence length="560" mass="61078">MEILARLSLLFLSLLVLPHSANAGDTLTPSKPLSGNRTLISPTGLFALGFFTPAGTNNTYVGVWYNNIRLQTIVWVANRNTPVAAEATLFISRNGTLLITDSNSTVIWSSVISAPLNNSLAELLDNGNFVVREADSAHRFAWQSFDYPTDTIIPGMKIGVDFGAGINHSVAAWRSGSDPAAGSYTAAIDVHGDPQIFLRSGSESLWRSGPWNGFQFSGVPEITSYRQLSISFFFVNTKEEVSYSFLSTNKSIVTRLLLNQSGKLQRAVWVWDTEQWNFFWQAPGDQCDIYAACGPFGVCDPDESPVCDCLRGFTPMDPTKWALQDGSGGCRRMTALDCRNLTDGFVTLAGAKLPDTALTAVDMSMGLDKCRETCLRNCSCTAFAVANLSSESGCLIWVTDLVDIRRYSGGGGQDLYVRLAAADLGAASGGHHHSKKSTAVIVSCVLVAVFLAFVAVGCFWGLRKRRKQSKSLEFIDARESILLLNFIVIYLVLGNNNFHGGRVMGQEEHRDSSCELPCFQLADLAAAIDYFSEENKLGEGGFGPVYKPKFDGSAFHWTEK</sequence>
<dbReference type="PROSITE" id="PS50948">
    <property type="entry name" value="PAN"/>
    <property type="match status" value="1"/>
</dbReference>
<organism evidence="26 27">
    <name type="scientific">Apostasia shenzhenica</name>
    <dbReference type="NCBI Taxonomy" id="1088818"/>
    <lineage>
        <taxon>Eukaryota</taxon>
        <taxon>Viridiplantae</taxon>
        <taxon>Streptophyta</taxon>
        <taxon>Embryophyta</taxon>
        <taxon>Tracheophyta</taxon>
        <taxon>Spermatophyta</taxon>
        <taxon>Magnoliopsida</taxon>
        <taxon>Liliopsida</taxon>
        <taxon>Asparagales</taxon>
        <taxon>Orchidaceae</taxon>
        <taxon>Apostasioideae</taxon>
        <taxon>Apostasia</taxon>
    </lineage>
</organism>
<evidence type="ECO:0000313" key="26">
    <source>
        <dbReference type="EMBL" id="PKA47934.1"/>
    </source>
</evidence>
<evidence type="ECO:0000256" key="10">
    <source>
        <dbReference type="ARBA" id="ARBA00022741"/>
    </source>
</evidence>
<dbReference type="Gene3D" id="2.90.10.10">
    <property type="entry name" value="Bulb-type lectin domain"/>
    <property type="match status" value="1"/>
</dbReference>
<dbReference type="Gene3D" id="3.30.200.20">
    <property type="entry name" value="Phosphorylase Kinase, domain 1"/>
    <property type="match status" value="1"/>
</dbReference>
<proteinExistence type="predicted"/>
<keyword evidence="4" id="KW-0723">Serine/threonine-protein kinase</keyword>
<keyword evidence="13 21" id="KW-1133">Transmembrane helix</keyword>
<keyword evidence="27" id="KW-1185">Reference proteome</keyword>
<dbReference type="InterPro" id="IPR003609">
    <property type="entry name" value="Pan_app"/>
</dbReference>
<evidence type="ECO:0000256" key="18">
    <source>
        <dbReference type="ARBA" id="ARBA00047899"/>
    </source>
</evidence>
<dbReference type="PANTHER" id="PTHR32444">
    <property type="entry name" value="BULB-TYPE LECTIN DOMAIN-CONTAINING PROTEIN"/>
    <property type="match status" value="1"/>
</dbReference>
<dbReference type="AlphaFoldDB" id="A0A2H9ZXB8"/>
<evidence type="ECO:0000256" key="4">
    <source>
        <dbReference type="ARBA" id="ARBA00022527"/>
    </source>
</evidence>
<comment type="catalytic activity">
    <reaction evidence="19">
        <text>L-seryl-[protein] + ATP = O-phospho-L-seryl-[protein] + ADP + H(+)</text>
        <dbReference type="Rhea" id="RHEA:17989"/>
        <dbReference type="Rhea" id="RHEA-COMP:9863"/>
        <dbReference type="Rhea" id="RHEA-COMP:11604"/>
        <dbReference type="ChEBI" id="CHEBI:15378"/>
        <dbReference type="ChEBI" id="CHEBI:29999"/>
        <dbReference type="ChEBI" id="CHEBI:30616"/>
        <dbReference type="ChEBI" id="CHEBI:83421"/>
        <dbReference type="ChEBI" id="CHEBI:456216"/>
        <dbReference type="EC" id="2.7.11.1"/>
    </reaction>
</comment>
<dbReference type="Pfam" id="PF01453">
    <property type="entry name" value="B_lectin"/>
    <property type="match status" value="1"/>
</dbReference>
<evidence type="ECO:0000256" key="2">
    <source>
        <dbReference type="ARBA" id="ARBA00012513"/>
    </source>
</evidence>
<comment type="caution">
    <text evidence="20">Lacks conserved residue(s) required for the propagation of feature annotation.</text>
</comment>
<evidence type="ECO:0000256" key="14">
    <source>
        <dbReference type="ARBA" id="ARBA00023136"/>
    </source>
</evidence>
<dbReference type="PROSITE" id="PS50026">
    <property type="entry name" value="EGF_3"/>
    <property type="match status" value="1"/>
</dbReference>
<evidence type="ECO:0000256" key="1">
    <source>
        <dbReference type="ARBA" id="ARBA00004251"/>
    </source>
</evidence>
<dbReference type="STRING" id="1088818.A0A2H9ZXB8"/>
<keyword evidence="11 26" id="KW-0418">Kinase</keyword>
<feature type="transmembrane region" description="Helical" evidence="21">
    <location>
        <begin position="474"/>
        <end position="493"/>
    </location>
</feature>
<dbReference type="InterPro" id="IPR000742">
    <property type="entry name" value="EGF"/>
</dbReference>
<evidence type="ECO:0000256" key="20">
    <source>
        <dbReference type="PROSITE-ProRule" id="PRU00076"/>
    </source>
</evidence>
<dbReference type="PANTHER" id="PTHR32444:SF183">
    <property type="entry name" value="APPLE DOMAIN-CONTAINING PROTEIN"/>
    <property type="match status" value="1"/>
</dbReference>
<dbReference type="InterPro" id="IPR001480">
    <property type="entry name" value="Bulb-type_lectin_dom"/>
</dbReference>
<dbReference type="PROSITE" id="PS50927">
    <property type="entry name" value="BULB_LECTIN"/>
    <property type="match status" value="1"/>
</dbReference>
<dbReference type="InterPro" id="IPR000858">
    <property type="entry name" value="S_locus_glycoprot_dom"/>
</dbReference>
<keyword evidence="20" id="KW-0245">EGF-like domain</keyword>
<keyword evidence="17" id="KW-0325">Glycoprotein</keyword>
<accession>A0A2H9ZXB8</accession>
<dbReference type="GO" id="GO:0030246">
    <property type="term" value="F:carbohydrate binding"/>
    <property type="evidence" value="ECO:0007669"/>
    <property type="project" value="UniProtKB-KW"/>
</dbReference>
<dbReference type="SUPFAM" id="SSF51110">
    <property type="entry name" value="alpha-D-mannose-specific plant lectins"/>
    <property type="match status" value="1"/>
</dbReference>
<evidence type="ECO:0000256" key="5">
    <source>
        <dbReference type="ARBA" id="ARBA00022553"/>
    </source>
</evidence>
<feature type="chain" id="PRO_5014161052" description="non-specific serine/threonine protein kinase" evidence="22">
    <location>
        <begin position="24"/>
        <end position="560"/>
    </location>
</feature>
<evidence type="ECO:0000256" key="3">
    <source>
        <dbReference type="ARBA" id="ARBA00022475"/>
    </source>
</evidence>
<keyword evidence="8 22" id="KW-0732">Signal</keyword>
<dbReference type="FunFam" id="2.90.10.10:FF:000009">
    <property type="entry name" value="Receptor-like serine/threonine-protein kinase SD1-8"/>
    <property type="match status" value="1"/>
</dbReference>
<dbReference type="EMBL" id="KZ453008">
    <property type="protein sequence ID" value="PKA47934.1"/>
    <property type="molecule type" value="Genomic_DNA"/>
</dbReference>
<name>A0A2H9ZXB8_9ASPA</name>
<keyword evidence="6" id="KW-0808">Transferase</keyword>
<evidence type="ECO:0000256" key="12">
    <source>
        <dbReference type="ARBA" id="ARBA00022840"/>
    </source>
</evidence>
<keyword evidence="3" id="KW-1003">Cell membrane</keyword>
<evidence type="ECO:0000256" key="9">
    <source>
        <dbReference type="ARBA" id="ARBA00022734"/>
    </source>
</evidence>
<keyword evidence="12" id="KW-0067">ATP-binding</keyword>
<dbReference type="GO" id="GO:0004674">
    <property type="term" value="F:protein serine/threonine kinase activity"/>
    <property type="evidence" value="ECO:0007669"/>
    <property type="project" value="UniProtKB-KW"/>
</dbReference>
<keyword evidence="16 26" id="KW-0675">Receptor</keyword>
<dbReference type="GO" id="GO:0048544">
    <property type="term" value="P:recognition of pollen"/>
    <property type="evidence" value="ECO:0007669"/>
    <property type="project" value="InterPro"/>
</dbReference>
<dbReference type="SMART" id="SM00108">
    <property type="entry name" value="B_lectin"/>
    <property type="match status" value="1"/>
</dbReference>
<evidence type="ECO:0000256" key="7">
    <source>
        <dbReference type="ARBA" id="ARBA00022692"/>
    </source>
</evidence>
<evidence type="ECO:0000256" key="19">
    <source>
        <dbReference type="ARBA" id="ARBA00048679"/>
    </source>
</evidence>
<evidence type="ECO:0000256" key="16">
    <source>
        <dbReference type="ARBA" id="ARBA00023170"/>
    </source>
</evidence>
<dbReference type="CDD" id="cd00028">
    <property type="entry name" value="B_lectin"/>
    <property type="match status" value="1"/>
</dbReference>
<dbReference type="Pfam" id="PF08276">
    <property type="entry name" value="PAN_2"/>
    <property type="match status" value="1"/>
</dbReference>
<dbReference type="SMART" id="SM00473">
    <property type="entry name" value="PAN_AP"/>
    <property type="match status" value="1"/>
</dbReference>
<dbReference type="GO" id="GO:0051707">
    <property type="term" value="P:response to other organism"/>
    <property type="evidence" value="ECO:0007669"/>
    <property type="project" value="UniProtKB-ARBA"/>
</dbReference>
<evidence type="ECO:0000256" key="15">
    <source>
        <dbReference type="ARBA" id="ARBA00023157"/>
    </source>
</evidence>
<keyword evidence="14 21" id="KW-0472">Membrane</keyword>
<feature type="transmembrane region" description="Helical" evidence="21">
    <location>
        <begin position="440"/>
        <end position="462"/>
    </location>
</feature>
<dbReference type="GO" id="GO:0005524">
    <property type="term" value="F:ATP binding"/>
    <property type="evidence" value="ECO:0007669"/>
    <property type="project" value="UniProtKB-KW"/>
</dbReference>
<evidence type="ECO:0000256" key="11">
    <source>
        <dbReference type="ARBA" id="ARBA00022777"/>
    </source>
</evidence>
<dbReference type="Proteomes" id="UP000236161">
    <property type="component" value="Unassembled WGS sequence"/>
</dbReference>
<gene>
    <name evidence="26" type="primary">SD18</name>
    <name evidence="26" type="ORF">AXF42_Ash016280</name>
</gene>
<evidence type="ECO:0000256" key="22">
    <source>
        <dbReference type="SAM" id="SignalP"/>
    </source>
</evidence>
<reference evidence="26 27" key="1">
    <citation type="journal article" date="2017" name="Nature">
        <title>The Apostasia genome and the evolution of orchids.</title>
        <authorList>
            <person name="Zhang G.Q."/>
            <person name="Liu K.W."/>
            <person name="Li Z."/>
            <person name="Lohaus R."/>
            <person name="Hsiao Y.Y."/>
            <person name="Niu S.C."/>
            <person name="Wang J.Y."/>
            <person name="Lin Y.C."/>
            <person name="Xu Q."/>
            <person name="Chen L.J."/>
            <person name="Yoshida K."/>
            <person name="Fujiwara S."/>
            <person name="Wang Z.W."/>
            <person name="Zhang Y.Q."/>
            <person name="Mitsuda N."/>
            <person name="Wang M."/>
            <person name="Liu G.H."/>
            <person name="Pecoraro L."/>
            <person name="Huang H.X."/>
            <person name="Xiao X.J."/>
            <person name="Lin M."/>
            <person name="Wu X.Y."/>
            <person name="Wu W.L."/>
            <person name="Chen Y.Y."/>
            <person name="Chang S.B."/>
            <person name="Sakamoto S."/>
            <person name="Ohme-Takagi M."/>
            <person name="Yagi M."/>
            <person name="Zeng S.J."/>
            <person name="Shen C.Y."/>
            <person name="Yeh C.M."/>
            <person name="Luo Y.B."/>
            <person name="Tsai W.C."/>
            <person name="Van de Peer Y."/>
            <person name="Liu Z.J."/>
        </authorList>
    </citation>
    <scope>NUCLEOTIDE SEQUENCE [LARGE SCALE GENOMIC DNA]</scope>
    <source>
        <strain evidence="27">cv. Shenzhen</strain>
        <tissue evidence="26">Stem</tissue>
    </source>
</reference>
<evidence type="ECO:0000256" key="21">
    <source>
        <dbReference type="SAM" id="Phobius"/>
    </source>
</evidence>
<protein>
    <recommendedName>
        <fullName evidence="2">non-specific serine/threonine protein kinase</fullName>
        <ecNumber evidence="2">2.7.11.1</ecNumber>
    </recommendedName>
</protein>
<feature type="domain" description="Bulb-type lectin" evidence="24">
    <location>
        <begin position="24"/>
        <end position="144"/>
    </location>
</feature>
<evidence type="ECO:0000256" key="17">
    <source>
        <dbReference type="ARBA" id="ARBA00023180"/>
    </source>
</evidence>
<comment type="subcellular location">
    <subcellularLocation>
        <location evidence="1">Cell membrane</location>
        <topology evidence="1">Single-pass type I membrane protein</topology>
    </subcellularLocation>
</comment>
<keyword evidence="9" id="KW-0430">Lectin</keyword>
<dbReference type="GO" id="GO:0005886">
    <property type="term" value="C:plasma membrane"/>
    <property type="evidence" value="ECO:0007669"/>
    <property type="project" value="UniProtKB-SubCell"/>
</dbReference>
<keyword evidence="5" id="KW-0597">Phosphoprotein</keyword>
<evidence type="ECO:0000259" key="23">
    <source>
        <dbReference type="PROSITE" id="PS50026"/>
    </source>
</evidence>
<evidence type="ECO:0000256" key="13">
    <source>
        <dbReference type="ARBA" id="ARBA00022989"/>
    </source>
</evidence>
<evidence type="ECO:0000259" key="25">
    <source>
        <dbReference type="PROSITE" id="PS50948"/>
    </source>
</evidence>
<dbReference type="InterPro" id="IPR036426">
    <property type="entry name" value="Bulb-type_lectin_dom_sf"/>
</dbReference>
<keyword evidence="10" id="KW-0547">Nucleotide-binding</keyword>
<dbReference type="OrthoDB" id="679597at2759"/>
<dbReference type="Pfam" id="PF00954">
    <property type="entry name" value="S_locus_glycop"/>
    <property type="match status" value="1"/>
</dbReference>
<feature type="domain" description="Apple" evidence="25">
    <location>
        <begin position="338"/>
        <end position="420"/>
    </location>
</feature>
<keyword evidence="15" id="KW-1015">Disulfide bond</keyword>
<evidence type="ECO:0000256" key="8">
    <source>
        <dbReference type="ARBA" id="ARBA00022729"/>
    </source>
</evidence>
<dbReference type="Gene3D" id="3.50.4.10">
    <property type="entry name" value="Hepatocyte Growth Factor"/>
    <property type="match status" value="1"/>
</dbReference>
<comment type="catalytic activity">
    <reaction evidence="18">
        <text>L-threonyl-[protein] + ATP = O-phospho-L-threonyl-[protein] + ADP + H(+)</text>
        <dbReference type="Rhea" id="RHEA:46608"/>
        <dbReference type="Rhea" id="RHEA-COMP:11060"/>
        <dbReference type="Rhea" id="RHEA-COMP:11605"/>
        <dbReference type="ChEBI" id="CHEBI:15378"/>
        <dbReference type="ChEBI" id="CHEBI:30013"/>
        <dbReference type="ChEBI" id="CHEBI:30616"/>
        <dbReference type="ChEBI" id="CHEBI:61977"/>
        <dbReference type="ChEBI" id="CHEBI:456216"/>
        <dbReference type="EC" id="2.7.11.1"/>
    </reaction>
</comment>
<dbReference type="EC" id="2.7.11.1" evidence="2"/>